<dbReference type="SMART" id="SM00386">
    <property type="entry name" value="HAT"/>
    <property type="match status" value="6"/>
</dbReference>
<keyword evidence="3" id="KW-0539">Nucleus</keyword>
<feature type="region of interest" description="Disordered" evidence="4">
    <location>
        <begin position="813"/>
        <end position="905"/>
    </location>
</feature>
<keyword evidence="2" id="KW-0677">Repeat</keyword>
<evidence type="ECO:0000259" key="5">
    <source>
        <dbReference type="Pfam" id="PF05843"/>
    </source>
</evidence>
<dbReference type="PANTHER" id="PTHR19980:SF0">
    <property type="entry name" value="CLEAVAGE STIMULATION FACTOR SUBUNIT 3"/>
    <property type="match status" value="1"/>
</dbReference>
<name>E1Z556_CHLVA</name>
<dbReference type="InParanoid" id="E1Z556"/>
<gene>
    <name evidence="6" type="ORF">CHLNCDRAFT_138056</name>
</gene>
<dbReference type="FunCoup" id="E1Z556">
    <property type="interactions" value="1737"/>
</dbReference>
<dbReference type="GeneID" id="17358668"/>
<reference evidence="6 7" key="1">
    <citation type="journal article" date="2010" name="Plant Cell">
        <title>The Chlorella variabilis NC64A genome reveals adaptation to photosymbiosis, coevolution with viruses, and cryptic sex.</title>
        <authorList>
            <person name="Blanc G."/>
            <person name="Duncan G."/>
            <person name="Agarkova I."/>
            <person name="Borodovsky M."/>
            <person name="Gurnon J."/>
            <person name="Kuo A."/>
            <person name="Lindquist E."/>
            <person name="Lucas S."/>
            <person name="Pangilinan J."/>
            <person name="Polle J."/>
            <person name="Salamov A."/>
            <person name="Terry A."/>
            <person name="Yamada T."/>
            <person name="Dunigan D.D."/>
            <person name="Grigoriev I.V."/>
            <person name="Claverie J.M."/>
            <person name="Van Etten J.L."/>
        </authorList>
    </citation>
    <scope>NUCLEOTIDE SEQUENCE [LARGE SCALE GENOMIC DNA]</scope>
    <source>
        <strain evidence="6 7">NC64A</strain>
    </source>
</reference>
<dbReference type="InterPro" id="IPR011990">
    <property type="entry name" value="TPR-like_helical_dom_sf"/>
</dbReference>
<dbReference type="GO" id="GO:0031124">
    <property type="term" value="P:mRNA 3'-end processing"/>
    <property type="evidence" value="ECO:0007669"/>
    <property type="project" value="InterPro"/>
</dbReference>
<dbReference type="eggNOG" id="KOG1914">
    <property type="taxonomic scope" value="Eukaryota"/>
</dbReference>
<keyword evidence="7" id="KW-1185">Reference proteome</keyword>
<dbReference type="Gene3D" id="1.25.40.1040">
    <property type="match status" value="1"/>
</dbReference>
<feature type="compositionally biased region" description="Basic and acidic residues" evidence="4">
    <location>
        <begin position="700"/>
        <end position="757"/>
    </location>
</feature>
<dbReference type="Proteomes" id="UP000008141">
    <property type="component" value="Unassembled WGS sequence"/>
</dbReference>
<feature type="compositionally biased region" description="Low complexity" evidence="4">
    <location>
        <begin position="473"/>
        <end position="486"/>
    </location>
</feature>
<dbReference type="OMA" id="ASENKHQ"/>
<sequence>MSSKDRIATLRKRVATDPYDAEAWEKLVSEADRARRGSERNAALTAVYEDLLNVFPTAAGYWREYADHQMSCSDESVVKGVFSRCLLTCLSVDLWRSYLNFIKRLNEPRGAEGLPEIRQAYEFTLDRLGQDSACGGIWIDYIAFLQARLGGGGCGAPKQGSPEYAAVYGQALEGQDESQKVAAVRRAYQRALLVPTSQLEGLWRGYEGFEVTGSNKQLARRLLDEWRPLYQAARGLLREREARLGAINLKALALPPGRGGATQQQQAALWREYLGWERGNPQRLDPATHAARVSLAFEQALMVLFHYPDIWLEFAGWHQQQGGGGGGAAAAAVLEKGRGALPTALALHFAAADLQESLGNAAGAKAIYEELVEGLRPAEEAAAGGAAPAAAAASPAAPASTAPAASPAAPPAALPAAPPAAAPPASPAAAAAGAGGEGAQQAGEPAATGAEQQQQQQQDGGGAGEAQLKAGPEEAAAADGAAQGGEAPPPPPPPAAPQQQAEVKAEPGTKAEVKAEPDQQAAEAAAAAPAPAPPGVQLAPEQGTLAWVQYMRFAKRTGGIMAARKVGWRWLGDIPNTRALFERALTAAAPQAAAQLWDAYVAFEYDVGSLAAAAAVEARRAAAAEAAREAAAAAAAGAALDGKAAAAAAQAAAQAQQAPQHEALHLALLKYRVQDLWPASEGQRAYMERLLGQAPAPESGEARAREPDSGSRRDRGERERGSERGEPRRGGDGERSRCRRGGERGGHAPRSPPRDAEPLRLSRELAQLMSQLPPPHALEGPIPDVERLVQVILGADLSPDGIIAHEVAAARERRRQRRLAEQGGGSPVGLGPAGGGYAGPPGASGVGQKRKALQEFDSGSESEEEERGHNGGGGGAAPGGATDGGAPAAGGLDVYRMRRKQQRGP</sequence>
<comment type="subcellular location">
    <subcellularLocation>
        <location evidence="1">Nucleus</location>
    </subcellularLocation>
</comment>
<feature type="compositionally biased region" description="Low complexity" evidence="4">
    <location>
        <begin position="398"/>
        <end position="407"/>
    </location>
</feature>
<dbReference type="InterPro" id="IPR008847">
    <property type="entry name" value="Suf"/>
</dbReference>
<evidence type="ECO:0000313" key="7">
    <source>
        <dbReference type="Proteomes" id="UP000008141"/>
    </source>
</evidence>
<protein>
    <recommendedName>
        <fullName evidence="5">Suppressor of forked domain-containing protein</fullName>
    </recommendedName>
</protein>
<dbReference type="SUPFAM" id="SSF48452">
    <property type="entry name" value="TPR-like"/>
    <property type="match status" value="2"/>
</dbReference>
<feature type="compositionally biased region" description="Pro residues" evidence="4">
    <location>
        <begin position="487"/>
        <end position="496"/>
    </location>
</feature>
<dbReference type="Pfam" id="PF05843">
    <property type="entry name" value="Suf"/>
    <property type="match status" value="2"/>
</dbReference>
<dbReference type="EMBL" id="GL433836">
    <property type="protein sequence ID" value="EFN59172.1"/>
    <property type="molecule type" value="Genomic_DNA"/>
</dbReference>
<feature type="domain" description="Suppressor of forked" evidence="5">
    <location>
        <begin position="5"/>
        <end position="566"/>
    </location>
</feature>
<evidence type="ECO:0000256" key="2">
    <source>
        <dbReference type="ARBA" id="ARBA00022737"/>
    </source>
</evidence>
<feature type="region of interest" description="Disordered" evidence="4">
    <location>
        <begin position="398"/>
        <end position="537"/>
    </location>
</feature>
<evidence type="ECO:0000256" key="1">
    <source>
        <dbReference type="ARBA" id="ARBA00004123"/>
    </source>
</evidence>
<evidence type="ECO:0000256" key="4">
    <source>
        <dbReference type="SAM" id="MobiDB-lite"/>
    </source>
</evidence>
<feature type="domain" description="Suppressor of forked" evidence="5">
    <location>
        <begin position="572"/>
        <end position="629"/>
    </location>
</feature>
<proteinExistence type="predicted"/>
<feature type="compositionally biased region" description="Basic and acidic residues" evidence="4">
    <location>
        <begin position="503"/>
        <end position="517"/>
    </location>
</feature>
<evidence type="ECO:0000256" key="3">
    <source>
        <dbReference type="ARBA" id="ARBA00023242"/>
    </source>
</evidence>
<dbReference type="GO" id="GO:0003729">
    <property type="term" value="F:mRNA binding"/>
    <property type="evidence" value="ECO:0007669"/>
    <property type="project" value="TreeGrafter"/>
</dbReference>
<dbReference type="PANTHER" id="PTHR19980">
    <property type="entry name" value="RNA CLEAVAGE STIMULATION FACTOR"/>
    <property type="match status" value="1"/>
</dbReference>
<dbReference type="InterPro" id="IPR003107">
    <property type="entry name" value="HAT"/>
</dbReference>
<dbReference type="KEGG" id="cvr:CHLNCDRAFT_138056"/>
<dbReference type="Gene3D" id="1.25.40.10">
    <property type="entry name" value="Tetratricopeptide repeat domain"/>
    <property type="match status" value="1"/>
</dbReference>
<accession>E1Z556</accession>
<dbReference type="AlphaFoldDB" id="E1Z556"/>
<feature type="compositionally biased region" description="Gly residues" evidence="4">
    <location>
        <begin position="822"/>
        <end position="845"/>
    </location>
</feature>
<feature type="compositionally biased region" description="Gly residues" evidence="4">
    <location>
        <begin position="870"/>
        <end position="883"/>
    </location>
</feature>
<dbReference type="RefSeq" id="XP_005851274.1">
    <property type="nucleotide sequence ID" value="XM_005851212.1"/>
</dbReference>
<evidence type="ECO:0000313" key="6">
    <source>
        <dbReference type="EMBL" id="EFN59172.1"/>
    </source>
</evidence>
<feature type="compositionally biased region" description="Low complexity" evidence="4">
    <location>
        <begin position="439"/>
        <end position="458"/>
    </location>
</feature>
<feature type="compositionally biased region" description="Low complexity" evidence="4">
    <location>
        <begin position="518"/>
        <end position="529"/>
    </location>
</feature>
<feature type="region of interest" description="Disordered" evidence="4">
    <location>
        <begin position="692"/>
        <end position="757"/>
    </location>
</feature>
<feature type="compositionally biased region" description="Pro residues" evidence="4">
    <location>
        <begin position="408"/>
        <end position="426"/>
    </location>
</feature>
<dbReference type="OrthoDB" id="26282at2759"/>
<dbReference type="InterPro" id="IPR045243">
    <property type="entry name" value="Rna14-like"/>
</dbReference>
<organism evidence="7">
    <name type="scientific">Chlorella variabilis</name>
    <name type="common">Green alga</name>
    <dbReference type="NCBI Taxonomy" id="554065"/>
    <lineage>
        <taxon>Eukaryota</taxon>
        <taxon>Viridiplantae</taxon>
        <taxon>Chlorophyta</taxon>
        <taxon>core chlorophytes</taxon>
        <taxon>Trebouxiophyceae</taxon>
        <taxon>Chlorellales</taxon>
        <taxon>Chlorellaceae</taxon>
        <taxon>Chlorella clade</taxon>
        <taxon>Chlorella</taxon>
    </lineage>
</organism>
<dbReference type="GO" id="GO:0005634">
    <property type="term" value="C:nucleus"/>
    <property type="evidence" value="ECO:0007669"/>
    <property type="project" value="UniProtKB-SubCell"/>
</dbReference>
<dbReference type="STRING" id="554065.E1Z556"/>